<accession>A0A835P8Z7</accession>
<evidence type="ECO:0000313" key="1">
    <source>
        <dbReference type="EMBL" id="KAG0447062.1"/>
    </source>
</evidence>
<dbReference type="PANTHER" id="PTHR47852">
    <property type="entry name" value="OS06G0298400 PROTEIN"/>
    <property type="match status" value="1"/>
</dbReference>
<organism evidence="2 3">
    <name type="scientific">Vanilla planifolia</name>
    <name type="common">Vanilla</name>
    <dbReference type="NCBI Taxonomy" id="51239"/>
    <lineage>
        <taxon>Eukaryota</taxon>
        <taxon>Viridiplantae</taxon>
        <taxon>Streptophyta</taxon>
        <taxon>Embryophyta</taxon>
        <taxon>Tracheophyta</taxon>
        <taxon>Spermatophyta</taxon>
        <taxon>Magnoliopsida</taxon>
        <taxon>Liliopsida</taxon>
        <taxon>Asparagales</taxon>
        <taxon>Orchidaceae</taxon>
        <taxon>Vanilloideae</taxon>
        <taxon>Vanilleae</taxon>
        <taxon>Vanilla</taxon>
    </lineage>
</organism>
<dbReference type="AlphaFoldDB" id="A0A835P8Z7"/>
<protein>
    <submittedName>
        <fullName evidence="2">Uncharacterized protein</fullName>
    </submittedName>
</protein>
<dbReference type="Proteomes" id="UP000636800">
    <property type="component" value="Unassembled WGS sequence"/>
</dbReference>
<dbReference type="OrthoDB" id="2367685at2759"/>
<proteinExistence type="predicted"/>
<dbReference type="Proteomes" id="UP000639772">
    <property type="component" value="Unassembled WGS sequence"/>
</dbReference>
<gene>
    <name evidence="2" type="ORF">HPP92_028498</name>
    <name evidence="1" type="ORF">HPP92_028499</name>
</gene>
<name>A0A835P8Z7_VANPL</name>
<evidence type="ECO:0000313" key="3">
    <source>
        <dbReference type="Proteomes" id="UP000636800"/>
    </source>
</evidence>
<keyword evidence="3" id="KW-1185">Reference proteome</keyword>
<evidence type="ECO:0000313" key="4">
    <source>
        <dbReference type="Proteomes" id="UP000639772"/>
    </source>
</evidence>
<evidence type="ECO:0000313" key="2">
    <source>
        <dbReference type="EMBL" id="KAG0447138.1"/>
    </source>
</evidence>
<dbReference type="EMBL" id="JADCNM010000500">
    <property type="protein sequence ID" value="KAG0447062.1"/>
    <property type="molecule type" value="Genomic_DNA"/>
</dbReference>
<sequence length="135" mass="15231">MLLHVNLANYEDEVIEGETSWEVPTDLSVDAQTTNEPSISIGIEETVPEEHISAKENVNMASNLESYEEIKKKLISRISDCRALSSYGSALLPFWWHTEARLKQIESALEKCESSVQVLSEELGKMDTEEETSLR</sequence>
<dbReference type="PANTHER" id="PTHR47852:SF2">
    <property type="entry name" value="WW DOMAIN-CONTAINING PROTEIN"/>
    <property type="match status" value="1"/>
</dbReference>
<comment type="caution">
    <text evidence="2">The sequence shown here is derived from an EMBL/GenBank/DDBJ whole genome shotgun (WGS) entry which is preliminary data.</text>
</comment>
<reference evidence="3 4" key="1">
    <citation type="journal article" date="2020" name="Nat. Food">
        <title>A phased Vanilla planifolia genome enables genetic improvement of flavour and production.</title>
        <authorList>
            <person name="Hasing T."/>
            <person name="Tang H."/>
            <person name="Brym M."/>
            <person name="Khazi F."/>
            <person name="Huang T."/>
            <person name="Chambers A.H."/>
        </authorList>
    </citation>
    <scope>NUCLEOTIDE SEQUENCE [LARGE SCALE GENOMIC DNA]</scope>
    <source>
        <tissue evidence="2">Leaf</tissue>
    </source>
</reference>
<dbReference type="EMBL" id="JADCNL010000499">
    <property type="protein sequence ID" value="KAG0447138.1"/>
    <property type="molecule type" value="Genomic_DNA"/>
</dbReference>